<reference evidence="1" key="1">
    <citation type="journal article" date="2015" name="Nature">
        <title>Complex archaea that bridge the gap between prokaryotes and eukaryotes.</title>
        <authorList>
            <person name="Spang A."/>
            <person name="Saw J.H."/>
            <person name="Jorgensen S.L."/>
            <person name="Zaremba-Niedzwiedzka K."/>
            <person name="Martijn J."/>
            <person name="Lind A.E."/>
            <person name="van Eijk R."/>
            <person name="Schleper C."/>
            <person name="Guy L."/>
            <person name="Ettema T.J."/>
        </authorList>
    </citation>
    <scope>NUCLEOTIDE SEQUENCE</scope>
</reference>
<organism evidence="1">
    <name type="scientific">marine sediment metagenome</name>
    <dbReference type="NCBI Taxonomy" id="412755"/>
    <lineage>
        <taxon>unclassified sequences</taxon>
        <taxon>metagenomes</taxon>
        <taxon>ecological metagenomes</taxon>
    </lineage>
</organism>
<dbReference type="AlphaFoldDB" id="A0A0F9T0H6"/>
<evidence type="ECO:0000313" key="1">
    <source>
        <dbReference type="EMBL" id="KKN74740.1"/>
    </source>
</evidence>
<name>A0A0F9T0H6_9ZZZZ</name>
<protein>
    <submittedName>
        <fullName evidence="1">Uncharacterized protein</fullName>
    </submittedName>
</protein>
<comment type="caution">
    <text evidence="1">The sequence shown here is derived from an EMBL/GenBank/DDBJ whole genome shotgun (WGS) entry which is preliminary data.</text>
</comment>
<proteinExistence type="predicted"/>
<sequence>MATLYENYNSGDDEAHASQGNFWHAQTFTTSAGHTTSSVKLKVYRTGSPGTITVSIRAVDEDGKPTGSDLATGTTDGDTLTTSSIAEWREITFVAAYSLVIDTQYAIATRALSGSSGNTVNWRDVASGSYTGGRFRNSSNGGTTWGDAFAATDFMFEVWGDPIAPTVTTQSMRDVVGVTATGQGNITDLGSASVTAHGHCWGTSVDPTTADSSVDNGAKTSTGAFTSAIANLTPGTGYYTRAFATNSEGTSYGANVYFVASTDRAGYTWMEGSNFRGFDENAIERKYIHTDDVDDTAVNGEIEFPISSNWAYDHVAAADPHTGYVLESLFDAKGDIIAASADNTPAKVTVGANNEYIVAASGETAGIKWQTIPATDVEVSELPTATYDDVQDYINFFGDRTLLSGGAITDNGDGTVAIDSLTGWCKETDSDTAVGKFFDFAGGNTAALTDVTTNYVYVDYNGGTPQLVVSTSLLTHGFKQDHILIGTCFRDGTKTHFHQVSTIGIGRINRSDMHHREEDPVHRATGIVTSSVGTRNLGVTTGVLYEGNSRHTTLPFTTPNAGTADDTEANTLHDADGGFATTDVGKTVHNTTDDTYATVTAFVDSGQLTLDADIFISGENYDLDIFSYWYTSDSGSTWTEVNGSTAISNSQYNNIASGLASLTANRYGVHWVYMEVDGEHFHAVYGQGNYKVNEAEEATPPSILPDVVVNYSVLIAKIICQEGTDTLTILFPWTTVFTSTLATDHGSLGGLTDDDHTQYIRHALATAANDFLVASGSGAYVKKTLAETLALISPLTTRGDIMFRNATVNARLAKGTQGYPLVMGANEPQWGGGITLNGTLTLGGQVFDAGSGDAEIDTTGASKGLIIKSGYALSGGVRVQLYHNSATPAINDDFGQVSFIGNTLVNGGNPADTNIQYGDFLCRAVAVLDEAESAWFRWRLMNAGSLDLAMTLNFGGDLTPFGFIQINDTKKLRTGGIDDDYFTIDAHDNDDAAGTVVEIARALSATDPEFQIGNNGNVLRGSRAGLLGFFNVAPQSQPAHIVDADGTLGDITTKFNQLLADMATLGLQAAA</sequence>
<gene>
    <name evidence="1" type="ORF">LCGC14_0387820</name>
</gene>
<accession>A0A0F9T0H6</accession>
<dbReference type="EMBL" id="LAZR01000321">
    <property type="protein sequence ID" value="KKN74740.1"/>
    <property type="molecule type" value="Genomic_DNA"/>
</dbReference>